<feature type="compositionally biased region" description="Polar residues" evidence="1">
    <location>
        <begin position="176"/>
        <end position="185"/>
    </location>
</feature>
<feature type="compositionally biased region" description="Acidic residues" evidence="1">
    <location>
        <begin position="226"/>
        <end position="240"/>
    </location>
</feature>
<sequence>MAPLQSRIFLTPRSFKYLVILTVLRGSINKRLPTWVEHAAYFTLLEPAMLTMMHTYRHKYFTDKYRSFLERNAYPSFEKGYDVVRSCTQTHPHIPGCVESFKVEAPVALRKIASLYFKFYLLQYVLSLIYNIVQAARKRGSFTALFGPGAPRATSLLDLRRVDSTIEMKAQRDVDGQSNGSQGATSGKGKNLHRRPGVLAMTSKGEEKDDSERVLPGIATSATDGPEAEIDSSTDVDASEAEGRKGNGKRHEDSVKHTRRTMAAVLAKEVKEFTEGWGRSTLFLWTNMMIHRTLLCTLQQRVGPAYKHKLLYYLLSICGATAIVLERHSRVSIINRMLATFVIGELLPGTTWPSVLPYATALVPLAISGRLTTWVVLSGLLSALM</sequence>
<gene>
    <name evidence="2" type="ORF">M427DRAFT_56700</name>
</gene>
<feature type="compositionally biased region" description="Basic and acidic residues" evidence="1">
    <location>
        <begin position="241"/>
        <end position="256"/>
    </location>
</feature>
<feature type="compositionally biased region" description="Basic and acidic residues" evidence="1">
    <location>
        <begin position="204"/>
        <end position="213"/>
    </location>
</feature>
<evidence type="ECO:0000256" key="1">
    <source>
        <dbReference type="SAM" id="MobiDB-lite"/>
    </source>
</evidence>
<keyword evidence="3" id="KW-1185">Reference proteome</keyword>
<dbReference type="Proteomes" id="UP000070544">
    <property type="component" value="Unassembled WGS sequence"/>
</dbReference>
<dbReference type="AlphaFoldDB" id="A0A139AFN3"/>
<feature type="region of interest" description="Disordered" evidence="1">
    <location>
        <begin position="169"/>
        <end position="257"/>
    </location>
</feature>
<accession>A0A139AFN3</accession>
<reference evidence="2 3" key="1">
    <citation type="journal article" date="2015" name="Genome Biol. Evol.">
        <title>Phylogenomic analyses indicate that early fungi evolved digesting cell walls of algal ancestors of land plants.</title>
        <authorList>
            <person name="Chang Y."/>
            <person name="Wang S."/>
            <person name="Sekimoto S."/>
            <person name="Aerts A.L."/>
            <person name="Choi C."/>
            <person name="Clum A."/>
            <person name="LaButti K.M."/>
            <person name="Lindquist E.A."/>
            <person name="Yee Ngan C."/>
            <person name="Ohm R.A."/>
            <person name="Salamov A.A."/>
            <person name="Grigoriev I.V."/>
            <person name="Spatafora J.W."/>
            <person name="Berbee M.L."/>
        </authorList>
    </citation>
    <scope>NUCLEOTIDE SEQUENCE [LARGE SCALE GENOMIC DNA]</scope>
    <source>
        <strain evidence="2 3">JEL478</strain>
    </source>
</reference>
<protein>
    <submittedName>
        <fullName evidence="2">Uncharacterized protein</fullName>
    </submittedName>
</protein>
<name>A0A139AFN3_GONPJ</name>
<evidence type="ECO:0000313" key="2">
    <source>
        <dbReference type="EMBL" id="KXS15632.1"/>
    </source>
</evidence>
<evidence type="ECO:0000313" key="3">
    <source>
        <dbReference type="Proteomes" id="UP000070544"/>
    </source>
</evidence>
<feature type="non-terminal residue" evidence="2">
    <location>
        <position position="385"/>
    </location>
</feature>
<dbReference type="EMBL" id="KQ965761">
    <property type="protein sequence ID" value="KXS15632.1"/>
    <property type="molecule type" value="Genomic_DNA"/>
</dbReference>
<organism evidence="2 3">
    <name type="scientific">Gonapodya prolifera (strain JEL478)</name>
    <name type="common">Monoblepharis prolifera</name>
    <dbReference type="NCBI Taxonomy" id="1344416"/>
    <lineage>
        <taxon>Eukaryota</taxon>
        <taxon>Fungi</taxon>
        <taxon>Fungi incertae sedis</taxon>
        <taxon>Chytridiomycota</taxon>
        <taxon>Chytridiomycota incertae sedis</taxon>
        <taxon>Monoblepharidomycetes</taxon>
        <taxon>Monoblepharidales</taxon>
        <taxon>Gonapodyaceae</taxon>
        <taxon>Gonapodya</taxon>
    </lineage>
</organism>
<proteinExistence type="predicted"/>